<dbReference type="InterPro" id="IPR017938">
    <property type="entry name" value="Riboflavin_synthase-like_b-brl"/>
</dbReference>
<dbReference type="EnsemblFungi" id="FOXG_03206T0">
    <property type="protein sequence ID" value="FOXG_03206P0"/>
    <property type="gene ID" value="FOXG_03206"/>
</dbReference>
<comment type="cofactor">
    <cofactor evidence="1">
        <name>FMN</name>
        <dbReference type="ChEBI" id="CHEBI:58210"/>
    </cofactor>
</comment>
<evidence type="ECO:0000256" key="3">
    <source>
        <dbReference type="ARBA" id="ARBA00022516"/>
    </source>
</evidence>
<dbReference type="SUPFAM" id="SSF52343">
    <property type="entry name" value="Ferredoxin reductase-like, C-terminal NADP-linked domain"/>
    <property type="match status" value="1"/>
</dbReference>
<dbReference type="PANTHER" id="PTHR19384">
    <property type="entry name" value="NITRIC OXIDE SYNTHASE-RELATED"/>
    <property type="match status" value="1"/>
</dbReference>
<evidence type="ECO:0000256" key="6">
    <source>
        <dbReference type="ARBA" id="ARBA00022692"/>
    </source>
</evidence>
<dbReference type="EC" id="1.6.2.4" evidence="18"/>
<dbReference type="InterPro" id="IPR003097">
    <property type="entry name" value="CysJ-like_FAD-binding"/>
</dbReference>
<keyword evidence="17" id="KW-0753">Steroid metabolism</keyword>
<keyword evidence="15 18" id="KW-0472">Membrane</keyword>
<evidence type="ECO:0000256" key="4">
    <source>
        <dbReference type="ARBA" id="ARBA00022630"/>
    </source>
</evidence>
<dbReference type="InterPro" id="IPR001709">
    <property type="entry name" value="Flavoprot_Pyr_Nucl_cyt_Rdtase"/>
</dbReference>
<proteinExistence type="inferred from homology"/>
<dbReference type="FunFam" id="3.40.50.80:FF:000032">
    <property type="entry name" value="NADPH-dependent diflavin oxidoreductase 1"/>
    <property type="match status" value="1"/>
</dbReference>
<evidence type="ECO:0000256" key="12">
    <source>
        <dbReference type="ARBA" id="ARBA00023002"/>
    </source>
</evidence>
<dbReference type="FunFam" id="3.40.50.360:FF:000036">
    <property type="entry name" value="NADPH--cytochrome P450 reductase"/>
    <property type="match status" value="1"/>
</dbReference>
<keyword evidence="13" id="KW-0756">Sterol biosynthesis</keyword>
<dbReference type="Gene3D" id="2.40.30.10">
    <property type="entry name" value="Translation factors"/>
    <property type="match status" value="2"/>
</dbReference>
<dbReference type="Gene3D" id="3.40.50.80">
    <property type="entry name" value="Nucleotide-binding domain of ferredoxin-NADP reductase (FNR) module"/>
    <property type="match status" value="1"/>
</dbReference>
<evidence type="ECO:0000256" key="13">
    <source>
        <dbReference type="ARBA" id="ARBA00023011"/>
    </source>
</evidence>
<dbReference type="InterPro" id="IPR001433">
    <property type="entry name" value="OxRdtase_FAD/NAD-bd"/>
</dbReference>
<keyword evidence="5" id="KW-0288">FMN</keyword>
<dbReference type="AlphaFoldDB" id="A0A0D2XH09"/>
<evidence type="ECO:0000256" key="16">
    <source>
        <dbReference type="ARBA" id="ARBA00023166"/>
    </source>
</evidence>
<evidence type="ECO:0000256" key="14">
    <source>
        <dbReference type="ARBA" id="ARBA00023098"/>
    </source>
</evidence>
<comment type="catalytic activity">
    <reaction evidence="18">
        <text>2 oxidized [cytochrome P450] + NADPH = 2 reduced [cytochrome P450] + NADP(+) + H(+)</text>
        <dbReference type="Rhea" id="RHEA:24040"/>
        <dbReference type="Rhea" id="RHEA-COMP:14627"/>
        <dbReference type="Rhea" id="RHEA-COMP:14628"/>
        <dbReference type="ChEBI" id="CHEBI:15378"/>
        <dbReference type="ChEBI" id="CHEBI:55376"/>
        <dbReference type="ChEBI" id="CHEBI:57783"/>
        <dbReference type="ChEBI" id="CHEBI:58349"/>
        <dbReference type="ChEBI" id="CHEBI:60344"/>
        <dbReference type="EC" id="1.6.2.4"/>
    </reaction>
</comment>
<dbReference type="InterPro" id="IPR023208">
    <property type="entry name" value="P450R"/>
</dbReference>
<dbReference type="InterPro" id="IPR023173">
    <property type="entry name" value="NADPH_Cyt_P450_Rdtase_alpha"/>
</dbReference>
<dbReference type="InterPro" id="IPR039261">
    <property type="entry name" value="FNR_nucleotide-bd"/>
</dbReference>
<keyword evidence="16" id="KW-1207">Sterol metabolism</keyword>
<evidence type="ECO:0000313" key="20">
    <source>
        <dbReference type="Proteomes" id="UP000002489"/>
    </source>
</evidence>
<dbReference type="SMR" id="A0A0D2XH09"/>
<evidence type="ECO:0000256" key="7">
    <source>
        <dbReference type="ARBA" id="ARBA00022824"/>
    </source>
</evidence>
<keyword evidence="12 18" id="KW-0560">Oxidoreductase</keyword>
<dbReference type="InterPro" id="IPR001094">
    <property type="entry name" value="Flavdoxin-like"/>
</dbReference>
<comment type="cofactor">
    <cofactor evidence="2">
        <name>FAD</name>
        <dbReference type="ChEBI" id="CHEBI:57692"/>
    </cofactor>
</comment>
<name>A0A0D2XH09_FUSOF</name>
<dbReference type="Pfam" id="PF00667">
    <property type="entry name" value="FAD_binding_1"/>
    <property type="match status" value="1"/>
</dbReference>
<keyword evidence="8" id="KW-0274">FAD</keyword>
<dbReference type="SUPFAM" id="SSF63380">
    <property type="entry name" value="Riboflavin synthase domain-like"/>
    <property type="match status" value="1"/>
</dbReference>
<evidence type="ECO:0000256" key="17">
    <source>
        <dbReference type="ARBA" id="ARBA00023221"/>
    </source>
</evidence>
<organism evidence="19 20">
    <name type="scientific">Fusarium oxysporum (strain Fo5176)</name>
    <name type="common">Fusarium vascular wilt</name>
    <dbReference type="NCBI Taxonomy" id="660025"/>
    <lineage>
        <taxon>Eukaryota</taxon>
        <taxon>Fungi</taxon>
        <taxon>Dikarya</taxon>
        <taxon>Ascomycota</taxon>
        <taxon>Pezizomycotina</taxon>
        <taxon>Sordariomycetes</taxon>
        <taxon>Hypocreomycetidae</taxon>
        <taxon>Hypocreales</taxon>
        <taxon>Nectriaceae</taxon>
        <taxon>Fusarium</taxon>
        <taxon>Fusarium oxysporum species complex</taxon>
    </lineage>
</organism>
<dbReference type="Gene3D" id="3.40.50.360">
    <property type="match status" value="1"/>
</dbReference>
<reference evidence="19" key="2">
    <citation type="submission" date="2025-08" db="UniProtKB">
        <authorList>
            <consortium name="EnsemblFungi"/>
        </authorList>
    </citation>
    <scope>IDENTIFICATION</scope>
    <source>
        <strain evidence="19">4287 / CBS 123668 / FGSC 9935 / NRRL 34936</strain>
    </source>
</reference>
<dbReference type="GO" id="GO:0050660">
    <property type="term" value="F:flavin adenine dinucleotide binding"/>
    <property type="evidence" value="ECO:0007669"/>
    <property type="project" value="TreeGrafter"/>
</dbReference>
<keyword evidence="3" id="KW-0444">Lipid biosynthesis</keyword>
<keyword evidence="9 18" id="KW-0521">NADP</keyword>
<dbReference type="Proteomes" id="UP000002489">
    <property type="component" value="Unassembled WGS sequence"/>
</dbReference>
<evidence type="ECO:0000256" key="10">
    <source>
        <dbReference type="ARBA" id="ARBA00022955"/>
    </source>
</evidence>
<dbReference type="STRING" id="426428.A0A0D2XH09"/>
<dbReference type="PROSITE" id="PS50902">
    <property type="entry name" value="FLAVODOXIN_LIKE"/>
    <property type="match status" value="1"/>
</dbReference>
<evidence type="ECO:0000256" key="5">
    <source>
        <dbReference type="ARBA" id="ARBA00022643"/>
    </source>
</evidence>
<keyword evidence="6" id="KW-0812">Transmembrane</keyword>
<gene>
    <name evidence="19" type="primary">28945342</name>
</gene>
<dbReference type="InterPro" id="IPR008254">
    <property type="entry name" value="Flavodoxin/NO_synth"/>
</dbReference>
<dbReference type="PANTHER" id="PTHR19384:SF108">
    <property type="entry name" value="NADPH--CYTOCHROME P450 REDUCTASE"/>
    <property type="match status" value="1"/>
</dbReference>
<dbReference type="VEuPathDB" id="FungiDB:FOXG_03206"/>
<keyword evidence="4" id="KW-0285">Flavoprotein</keyword>
<dbReference type="Gene3D" id="1.20.990.10">
    <property type="entry name" value="NADPH-cytochrome p450 Reductase, Chain A, domain 3"/>
    <property type="match status" value="1"/>
</dbReference>
<comment type="function">
    <text evidence="18">This enzyme is required for electron transfer from NADP to cytochrome P450.</text>
</comment>
<evidence type="ECO:0000256" key="11">
    <source>
        <dbReference type="ARBA" id="ARBA00022989"/>
    </source>
</evidence>
<evidence type="ECO:0000256" key="15">
    <source>
        <dbReference type="ARBA" id="ARBA00023136"/>
    </source>
</evidence>
<keyword evidence="11" id="KW-1133">Transmembrane helix</keyword>
<comment type="subcellular location">
    <subcellularLocation>
        <location evidence="18">Endoplasmic reticulum membrane</location>
    </subcellularLocation>
</comment>
<keyword evidence="14" id="KW-0443">Lipid metabolism</keyword>
<dbReference type="PRINTS" id="PR00371">
    <property type="entry name" value="FPNCR"/>
</dbReference>
<reference evidence="20" key="1">
    <citation type="journal article" date="2012" name="Mol. Plant Microbe Interact.">
        <title>A highly conserved effector in Fusarium oxysporum is required for full virulence on Arabidopsis.</title>
        <authorList>
            <person name="Thatcher L.F."/>
            <person name="Gardiner D.M."/>
            <person name="Kazan K."/>
            <person name="Manners J."/>
        </authorList>
    </citation>
    <scope>NUCLEOTIDE SEQUENCE [LARGE SCALE GENOMIC DNA]</scope>
    <source>
        <strain evidence="20">Fo5176</strain>
    </source>
</reference>
<dbReference type="GO" id="GO:0003958">
    <property type="term" value="F:NADPH-hemoprotein reductase activity"/>
    <property type="evidence" value="ECO:0007669"/>
    <property type="project" value="UniProtKB-EC"/>
</dbReference>
<dbReference type="PIRSF" id="PIRSF000208">
    <property type="entry name" value="P450R"/>
    <property type="match status" value="1"/>
</dbReference>
<keyword evidence="7 18" id="KW-0256">Endoplasmic reticulum</keyword>
<dbReference type="GO" id="GO:0010181">
    <property type="term" value="F:FMN binding"/>
    <property type="evidence" value="ECO:0007669"/>
    <property type="project" value="InterPro"/>
</dbReference>
<evidence type="ECO:0000256" key="2">
    <source>
        <dbReference type="ARBA" id="ARBA00001974"/>
    </source>
</evidence>
<dbReference type="PROSITE" id="PS51384">
    <property type="entry name" value="FAD_FR"/>
    <property type="match status" value="1"/>
</dbReference>
<dbReference type="Pfam" id="PF00175">
    <property type="entry name" value="NAD_binding_1"/>
    <property type="match status" value="1"/>
</dbReference>
<dbReference type="SUPFAM" id="SSF52218">
    <property type="entry name" value="Flavoproteins"/>
    <property type="match status" value="1"/>
</dbReference>
<evidence type="ECO:0000256" key="8">
    <source>
        <dbReference type="ARBA" id="ARBA00022827"/>
    </source>
</evidence>
<evidence type="ECO:0000256" key="18">
    <source>
        <dbReference type="PIRNR" id="PIRNR000208"/>
    </source>
</evidence>
<protein>
    <recommendedName>
        <fullName evidence="18">NADPH--cytochrome P450 reductase</fullName>
        <ecNumber evidence="18">1.6.2.4</ecNumber>
    </recommendedName>
</protein>
<dbReference type="GO" id="GO:0005829">
    <property type="term" value="C:cytosol"/>
    <property type="evidence" value="ECO:0007669"/>
    <property type="project" value="TreeGrafter"/>
</dbReference>
<accession>A0A0D2XH09</accession>
<evidence type="ECO:0000256" key="1">
    <source>
        <dbReference type="ARBA" id="ARBA00001917"/>
    </source>
</evidence>
<dbReference type="GO" id="GO:0005789">
    <property type="term" value="C:endoplasmic reticulum membrane"/>
    <property type="evidence" value="ECO:0007669"/>
    <property type="project" value="UniProtKB-SubCell"/>
</dbReference>
<dbReference type="GO" id="GO:0016126">
    <property type="term" value="P:sterol biosynthetic process"/>
    <property type="evidence" value="ECO:0007669"/>
    <property type="project" value="UniProtKB-KW"/>
</dbReference>
<comment type="similarity">
    <text evidence="18">In the C-terminal section; belongs to the flavoprotein pyridine nucleotide cytochrome reductase family.</text>
</comment>
<dbReference type="InterPro" id="IPR029039">
    <property type="entry name" value="Flavoprotein-like_sf"/>
</dbReference>
<keyword evidence="10" id="KW-0752">Steroid biosynthesis</keyword>
<dbReference type="InterPro" id="IPR017927">
    <property type="entry name" value="FAD-bd_FR_type"/>
</dbReference>
<evidence type="ECO:0000256" key="9">
    <source>
        <dbReference type="ARBA" id="ARBA00022857"/>
    </source>
</evidence>
<evidence type="ECO:0000313" key="19">
    <source>
        <dbReference type="EnsemblFungi" id="FOXG_03206P0"/>
    </source>
</evidence>
<dbReference type="Pfam" id="PF00258">
    <property type="entry name" value="Flavodoxin_1"/>
    <property type="match status" value="1"/>
</dbReference>
<dbReference type="PRINTS" id="PR00369">
    <property type="entry name" value="FLAVODOXIN"/>
</dbReference>
<sequence>MSNAFATEAFNRLSQLGPPQTIADMAALGTVGIASAAYLLRGIVWDKPDPYHHIWFERMGSKDGASSGPKATRDIAKKMEEAGKDVVIFWGSQSGTAEMFANRLSKECHLRFGLQTLCADLCDYDPESIVNLPQSKLAIFIISTYGEGDPSDNTAAFWEWLHKNPDVQLPNLRYMAFGLGNTSYRYYNRVIDVVADFLDKAGAQRLMSVAKANDAQGGTEEDFLSWKDDLYTHFQTKMGYEERDIPYEPSIQLVEDESLDIMDLNLGEPIQNRSGPAKIVKQYSPIRPLTVQSSHELYTSPGRNCLHMELDISDHPELRYRTGDHLAVYPINPDHEIQLLLKALDLEDRAEKPLLVQPLEEGVSIKIPSPTSALALFRHYLEISAPVSRETVGQLARFAPSAEVAQNLTTLGKSKEAYAEYIANHHITLGRLLTLVAPGSIWDKLPLSYVVETLPTSQPRYYSISSSSTVSARKLSITCGIDNSPLQQDPGRSIRGVTTNYLYALGNSLNGDSKQPEIGPDAPTYALSGPGDALKGHKVFACLRRSNFKLPTMSSTPLVMIGAGTGLAPFRGFILERARLKSVGKPIGKMILFFGCRAPNQDYLYRDELAEVSKELQGSLEIVTAFSRADGQPKKYVQDKVEERKKDVCDLLRDGASIYFCGRASMAREVGNVVEDSMKSQNNWSDAEARSWAEAAKKGNKWLEDVWG</sequence>